<accession>A0A0E9XDQ9</accession>
<proteinExistence type="predicted"/>
<evidence type="ECO:0000256" key="1">
    <source>
        <dbReference type="SAM" id="Phobius"/>
    </source>
</evidence>
<organism evidence="2">
    <name type="scientific">Anguilla anguilla</name>
    <name type="common">European freshwater eel</name>
    <name type="synonym">Muraena anguilla</name>
    <dbReference type="NCBI Taxonomy" id="7936"/>
    <lineage>
        <taxon>Eukaryota</taxon>
        <taxon>Metazoa</taxon>
        <taxon>Chordata</taxon>
        <taxon>Craniata</taxon>
        <taxon>Vertebrata</taxon>
        <taxon>Euteleostomi</taxon>
        <taxon>Actinopterygii</taxon>
        <taxon>Neopterygii</taxon>
        <taxon>Teleostei</taxon>
        <taxon>Anguilliformes</taxon>
        <taxon>Anguillidae</taxon>
        <taxon>Anguilla</taxon>
    </lineage>
</organism>
<dbReference type="EMBL" id="GBXM01007710">
    <property type="protein sequence ID" value="JAI00868.1"/>
    <property type="molecule type" value="Transcribed_RNA"/>
</dbReference>
<dbReference type="AlphaFoldDB" id="A0A0E9XDQ9"/>
<feature type="transmembrane region" description="Helical" evidence="1">
    <location>
        <begin position="69"/>
        <end position="87"/>
    </location>
</feature>
<reference evidence="2" key="1">
    <citation type="submission" date="2014-11" db="EMBL/GenBank/DDBJ databases">
        <authorList>
            <person name="Amaro Gonzalez C."/>
        </authorList>
    </citation>
    <scope>NUCLEOTIDE SEQUENCE</scope>
</reference>
<keyword evidence="1" id="KW-1133">Transmembrane helix</keyword>
<keyword evidence="1" id="KW-0812">Transmembrane</keyword>
<keyword evidence="1" id="KW-0472">Membrane</keyword>
<sequence length="91" mass="9850">MGIPAAISGKALSNTRKSSMIFCIKRLFAALSSSAMACSSLPKNVIYPASNMIRMVNLCSPSFVHPDRLFLNMMICVFSIMLVVNCCKTGP</sequence>
<protein>
    <submittedName>
        <fullName evidence="2">Uncharacterized protein</fullName>
    </submittedName>
</protein>
<name>A0A0E9XDQ9_ANGAN</name>
<reference evidence="2" key="2">
    <citation type="journal article" date="2015" name="Fish Shellfish Immunol.">
        <title>Early steps in the European eel (Anguilla anguilla)-Vibrio vulnificus interaction in the gills: Role of the RtxA13 toxin.</title>
        <authorList>
            <person name="Callol A."/>
            <person name="Pajuelo D."/>
            <person name="Ebbesson L."/>
            <person name="Teles M."/>
            <person name="MacKenzie S."/>
            <person name="Amaro C."/>
        </authorList>
    </citation>
    <scope>NUCLEOTIDE SEQUENCE</scope>
</reference>
<evidence type="ECO:0000313" key="2">
    <source>
        <dbReference type="EMBL" id="JAI00868.1"/>
    </source>
</evidence>